<dbReference type="GeneID" id="36325090"/>
<proteinExistence type="predicted"/>
<sequence>MSSNAGEKAKTDAPKASFRTVPVQQRSIWESWAVLPARTRLFVSLGITAFALGGVLVSDQLEKTIPPPEKERLAEGATKDVPPP</sequence>
<dbReference type="RefSeq" id="XP_024343875.1">
    <property type="nucleotide sequence ID" value="XM_024480140.1"/>
</dbReference>
<gene>
    <name evidence="2" type="ORF">POSPLADRAFT_1051235</name>
</gene>
<reference evidence="2 3" key="1">
    <citation type="submission" date="2017-04" db="EMBL/GenBank/DDBJ databases">
        <title>Genome Sequence of the Model Brown-Rot Fungus Postia placenta SB12.</title>
        <authorList>
            <consortium name="DOE Joint Genome Institute"/>
            <person name="Gaskell J."/>
            <person name="Kersten P."/>
            <person name="Larrondo L.F."/>
            <person name="Canessa P."/>
            <person name="Martinez D."/>
            <person name="Hibbett D."/>
            <person name="Schmoll M."/>
            <person name="Kubicek C.P."/>
            <person name="Martinez A.T."/>
            <person name="Yadav J."/>
            <person name="Master E."/>
            <person name="Magnuson J.K."/>
            <person name="James T."/>
            <person name="Yaver D."/>
            <person name="Berka R."/>
            <person name="Labutti K."/>
            <person name="Lipzen A."/>
            <person name="Aerts A."/>
            <person name="Barry K."/>
            <person name="Henrissat B."/>
            <person name="Blanchette R."/>
            <person name="Grigoriev I."/>
            <person name="Cullen D."/>
        </authorList>
    </citation>
    <scope>NUCLEOTIDE SEQUENCE [LARGE SCALE GENOMIC DNA]</scope>
    <source>
        <strain evidence="2 3">MAD-698-R-SB12</strain>
    </source>
</reference>
<organism evidence="2 3">
    <name type="scientific">Postia placenta MAD-698-R-SB12</name>
    <dbReference type="NCBI Taxonomy" id="670580"/>
    <lineage>
        <taxon>Eukaryota</taxon>
        <taxon>Fungi</taxon>
        <taxon>Dikarya</taxon>
        <taxon>Basidiomycota</taxon>
        <taxon>Agaricomycotina</taxon>
        <taxon>Agaricomycetes</taxon>
        <taxon>Polyporales</taxon>
        <taxon>Adustoporiaceae</taxon>
        <taxon>Rhodonia</taxon>
    </lineage>
</organism>
<evidence type="ECO:0000313" key="2">
    <source>
        <dbReference type="EMBL" id="OSX67081.1"/>
    </source>
</evidence>
<keyword evidence="1" id="KW-1133">Transmembrane helix</keyword>
<name>A0A1X6NEP2_9APHY</name>
<evidence type="ECO:0000313" key="3">
    <source>
        <dbReference type="Proteomes" id="UP000194127"/>
    </source>
</evidence>
<accession>A0A1X6NEP2</accession>
<dbReference type="AlphaFoldDB" id="A0A1X6NEP2"/>
<keyword evidence="3" id="KW-1185">Reference proteome</keyword>
<keyword evidence="1" id="KW-0812">Transmembrane</keyword>
<feature type="transmembrane region" description="Helical" evidence="1">
    <location>
        <begin position="39"/>
        <end position="57"/>
    </location>
</feature>
<keyword evidence="1" id="KW-0472">Membrane</keyword>
<dbReference type="Proteomes" id="UP000194127">
    <property type="component" value="Unassembled WGS sequence"/>
</dbReference>
<dbReference type="OrthoDB" id="2555959at2759"/>
<protein>
    <submittedName>
        <fullName evidence="2">Uncharacterized protein</fullName>
    </submittedName>
</protein>
<dbReference type="EMBL" id="KZ110591">
    <property type="protein sequence ID" value="OSX67081.1"/>
    <property type="molecule type" value="Genomic_DNA"/>
</dbReference>
<evidence type="ECO:0000256" key="1">
    <source>
        <dbReference type="SAM" id="Phobius"/>
    </source>
</evidence>